<sequence length="1134" mass="127001">MQIMNSTSTSKATTAALHPHHKHTSRRNNKHNQQSRRRSSTASTNSISSVTLPAQQNWEHQKHDLLTKATSARSHHTPDEEKEEPVFNIVYSAPTDMITPPPSPKSCPQAPMTSQAFEANDRILTVKRHGQLKLLMSEYAALQKEGLLFTDHTYNLIFDTYASLRRDGTPLTPMLKIYDEMLRSEIQPSSSTYTILIRTLCKRDVEVQKVIAMLKRQNARSSSHQNKSNNMVELESEENLQKALVIFDAAVAENLVQFFDAELYNQILRVLSHYGNTEQSLHVYQQLELHSMPTSATFAALINLFGRVGDLPSALVYFDKYTQLKDSVGPHDASYVYNALVDAHLKCHHLEGALKIVQEDMVSGDVKVSTIPYNSIIRYYCIKSQLDQAKELIASMKASYPQPDASSYGPVLSSYCQLGLYKEATEMYQALIQTDISKSYGNLANYALLCLKDASNSSKVMEVVNDMRHAGLEPDSILAERIVTHFAKLGQVTDAIAALSCVLEAMKARSLSKGMAQIKNAAIQVASAAKGCFEQTLQVARMMTRHCPHGLPVALAKTVIEDYEFDANHDIVSQSDYAILFDASITIASDASSRSKSSLSPINIFVFCLQSEMASKNLKVCPSIKSRVSAYFNRVGDKKAAHKWEALFNKVEGFAAIVASPVPEATVSESEEASAAVMKAAIHGQLEESLDILRTRIADAHLVPTAEPLRDAIAFVGKQGHLDIAVTMYRLAIKCFKESALDSQRMDRAIYMMTNSILIGYAQQGDMVNAKKYYEQIKLMGRYPDGNGYASLLLGSAKCATDEATDALTIYDEAKRRDVKPTTFFYNVVISKLAKARKLDAAMKLFEEMQHFKVMPNSITYGAIISACVRAGSEPLARKLFTEMLASPSFQPRVGPFNNMIQFYVRQQPDRERALEYFAELRRRHIKPSAHTYKLLMEAYSLIAPYDMPTAHRMLSDMERCDHIRPQATHYATLIYSYGTLQRDVKSADRVFQDMDDKHVAKDEVVYQAMLDTLVSNDQLTRAEQLYAKMQTAIEKSTSPYIENVFIRGYGQKGLLEKAKAMFDAMTDDKITHDQPATPSTSCTVIREPSTYEAMVRAYVENNKMTEAKEIFELMVQREFPEKVTALVAELITA</sequence>
<feature type="domain" description="PROP1-like PPR" evidence="4">
    <location>
        <begin position="301"/>
        <end position="470"/>
    </location>
</feature>
<dbReference type="SUPFAM" id="SSF48452">
    <property type="entry name" value="TPR-like"/>
    <property type="match status" value="1"/>
</dbReference>
<feature type="region of interest" description="Disordered" evidence="3">
    <location>
        <begin position="1"/>
        <end position="59"/>
    </location>
</feature>
<dbReference type="InterPro" id="IPR033443">
    <property type="entry name" value="PROP1-like_PPR_dom"/>
</dbReference>
<dbReference type="Pfam" id="PF13812">
    <property type="entry name" value="PPR_3"/>
    <property type="match status" value="1"/>
</dbReference>
<feature type="repeat" description="PPR" evidence="2">
    <location>
        <begin position="822"/>
        <end position="856"/>
    </location>
</feature>
<gene>
    <name evidence="5" type="ORF">FB192DRAFT_1371955</name>
</gene>
<evidence type="ECO:0000259" key="4">
    <source>
        <dbReference type="Pfam" id="PF17177"/>
    </source>
</evidence>
<evidence type="ECO:0000256" key="2">
    <source>
        <dbReference type="PROSITE-ProRule" id="PRU00708"/>
    </source>
</evidence>
<reference evidence="5 6" key="1">
    <citation type="submission" date="2019-09" db="EMBL/GenBank/DDBJ databases">
        <authorList>
            <consortium name="DOE Joint Genome Institute"/>
            <person name="Mondo S.J."/>
            <person name="Navarro-Mendoza M.I."/>
            <person name="Perez-Arques C."/>
            <person name="Panchal S."/>
            <person name="Nicolas F.E."/>
            <person name="Ganguly P."/>
            <person name="Pangilinan J."/>
            <person name="Grigoriev I."/>
            <person name="Heitman J."/>
            <person name="Sanya K."/>
            <person name="Garre V."/>
        </authorList>
    </citation>
    <scope>NUCLEOTIDE SEQUENCE [LARGE SCALE GENOMIC DNA]</scope>
    <source>
        <strain evidence="5 6">MU402</strain>
    </source>
</reference>
<dbReference type="InterPro" id="IPR051222">
    <property type="entry name" value="PPR/CCM1_RNA-binding"/>
</dbReference>
<dbReference type="InterPro" id="IPR002885">
    <property type="entry name" value="PPR_rpt"/>
</dbReference>
<dbReference type="PANTHER" id="PTHR47942:SF63">
    <property type="entry name" value="PENTATRICOPEPTIDE REPEAT-CONTAINING PROTEIN"/>
    <property type="match status" value="1"/>
</dbReference>
<feature type="compositionally biased region" description="Basic residues" evidence="3">
    <location>
        <begin position="18"/>
        <end position="39"/>
    </location>
</feature>
<dbReference type="Gene3D" id="1.25.40.10">
    <property type="entry name" value="Tetratricopeptide repeat domain"/>
    <property type="match status" value="4"/>
</dbReference>
<evidence type="ECO:0000256" key="3">
    <source>
        <dbReference type="SAM" id="MobiDB-lite"/>
    </source>
</evidence>
<feature type="repeat" description="PPR" evidence="2">
    <location>
        <begin position="369"/>
        <end position="403"/>
    </location>
</feature>
<feature type="repeat" description="PPR" evidence="2">
    <location>
        <begin position="1088"/>
        <end position="1122"/>
    </location>
</feature>
<dbReference type="PROSITE" id="PS51375">
    <property type="entry name" value="PPR"/>
    <property type="match status" value="5"/>
</dbReference>
<dbReference type="Pfam" id="PF13041">
    <property type="entry name" value="PPR_2"/>
    <property type="match status" value="1"/>
</dbReference>
<evidence type="ECO:0000313" key="5">
    <source>
        <dbReference type="EMBL" id="KAF1804252.1"/>
    </source>
</evidence>
<dbReference type="Pfam" id="PF01535">
    <property type="entry name" value="PPR"/>
    <property type="match status" value="3"/>
</dbReference>
<keyword evidence="1" id="KW-0677">Repeat</keyword>
<evidence type="ECO:0000256" key="1">
    <source>
        <dbReference type="ARBA" id="ARBA00022737"/>
    </source>
</evidence>
<dbReference type="NCBIfam" id="TIGR00756">
    <property type="entry name" value="PPR"/>
    <property type="match status" value="3"/>
</dbReference>
<dbReference type="AlphaFoldDB" id="A0A8H4BKX2"/>
<protein>
    <recommendedName>
        <fullName evidence="4">PROP1-like PPR domain-containing protein</fullName>
    </recommendedName>
</protein>
<dbReference type="Proteomes" id="UP000469890">
    <property type="component" value="Unassembled WGS sequence"/>
</dbReference>
<dbReference type="InterPro" id="IPR011990">
    <property type="entry name" value="TPR-like_helical_dom_sf"/>
</dbReference>
<dbReference type="Pfam" id="PF17177">
    <property type="entry name" value="PPR_long"/>
    <property type="match status" value="1"/>
</dbReference>
<feature type="compositionally biased region" description="Low complexity" evidence="3">
    <location>
        <begin position="1"/>
        <end position="16"/>
    </location>
</feature>
<comment type="caution">
    <text evidence="5">The sequence shown here is derived from an EMBL/GenBank/DDBJ whole genome shotgun (WGS) entry which is preliminary data.</text>
</comment>
<dbReference type="EMBL" id="JAAECE010000003">
    <property type="protein sequence ID" value="KAF1804252.1"/>
    <property type="molecule type" value="Genomic_DNA"/>
</dbReference>
<feature type="compositionally biased region" description="Low complexity" evidence="3">
    <location>
        <begin position="40"/>
        <end position="51"/>
    </location>
</feature>
<name>A0A8H4BKX2_MUCCL</name>
<dbReference type="PANTHER" id="PTHR47942">
    <property type="entry name" value="TETRATRICOPEPTIDE REPEAT (TPR)-LIKE SUPERFAMILY PROTEIN-RELATED"/>
    <property type="match status" value="1"/>
</dbReference>
<proteinExistence type="predicted"/>
<organism evidence="5 6">
    <name type="scientific">Mucor circinelloides f. lusitanicus</name>
    <name type="common">Mucor racemosus var. lusitanicus</name>
    <dbReference type="NCBI Taxonomy" id="29924"/>
    <lineage>
        <taxon>Eukaryota</taxon>
        <taxon>Fungi</taxon>
        <taxon>Fungi incertae sedis</taxon>
        <taxon>Mucoromycota</taxon>
        <taxon>Mucoromycotina</taxon>
        <taxon>Mucoromycetes</taxon>
        <taxon>Mucorales</taxon>
        <taxon>Mucorineae</taxon>
        <taxon>Mucoraceae</taxon>
        <taxon>Mucor</taxon>
    </lineage>
</organism>
<accession>A0A8H4BKX2</accession>
<feature type="repeat" description="PPR" evidence="2">
    <location>
        <begin position="857"/>
        <end position="887"/>
    </location>
</feature>
<evidence type="ECO:0000313" key="6">
    <source>
        <dbReference type="Proteomes" id="UP000469890"/>
    </source>
</evidence>
<feature type="repeat" description="PPR" evidence="2">
    <location>
        <begin position="404"/>
        <end position="438"/>
    </location>
</feature>